<dbReference type="InterPro" id="IPR009072">
    <property type="entry name" value="Histone-fold"/>
</dbReference>
<accession>A0A316U6E4</accession>
<feature type="compositionally biased region" description="Acidic residues" evidence="1">
    <location>
        <begin position="232"/>
        <end position="243"/>
    </location>
</feature>
<feature type="compositionally biased region" description="Basic residues" evidence="1">
    <location>
        <begin position="182"/>
        <end position="191"/>
    </location>
</feature>
<dbReference type="GO" id="GO:0046982">
    <property type="term" value="F:protein heterodimerization activity"/>
    <property type="evidence" value="ECO:0007669"/>
    <property type="project" value="InterPro"/>
</dbReference>
<dbReference type="RefSeq" id="XP_025347940.1">
    <property type="nucleotide sequence ID" value="XM_025492553.1"/>
</dbReference>
<feature type="region of interest" description="Disordered" evidence="1">
    <location>
        <begin position="312"/>
        <end position="355"/>
    </location>
</feature>
<reference evidence="2 3" key="1">
    <citation type="journal article" date="2018" name="Mol. Biol. Evol.">
        <title>Broad Genomic Sampling Reveals a Smut Pathogenic Ancestry of the Fungal Clade Ustilaginomycotina.</title>
        <authorList>
            <person name="Kijpornyongpan T."/>
            <person name="Mondo S.J."/>
            <person name="Barry K."/>
            <person name="Sandor L."/>
            <person name="Lee J."/>
            <person name="Lipzen A."/>
            <person name="Pangilinan J."/>
            <person name="LaButti K."/>
            <person name="Hainaut M."/>
            <person name="Henrissat B."/>
            <person name="Grigoriev I.V."/>
            <person name="Spatafora J.W."/>
            <person name="Aime M.C."/>
        </authorList>
    </citation>
    <scope>NUCLEOTIDE SEQUENCE [LARGE SCALE GENOMIC DNA]</scope>
    <source>
        <strain evidence="2 3">MCA 4718</strain>
    </source>
</reference>
<dbReference type="EMBL" id="KZ819327">
    <property type="protein sequence ID" value="PWN20780.1"/>
    <property type="molecule type" value="Genomic_DNA"/>
</dbReference>
<evidence type="ECO:0000313" key="3">
    <source>
        <dbReference type="Proteomes" id="UP000245942"/>
    </source>
</evidence>
<feature type="compositionally biased region" description="Polar residues" evidence="1">
    <location>
        <begin position="313"/>
        <end position="326"/>
    </location>
</feature>
<sequence>MAGPSSQLADPFSSSSHLAGPPFDLLGLPLLHLLSLHPLASVHGSILPLLSDVLHNYLSLICRITGQSARHAGRTSINPWDVVTCLDQVGPIEDLQDMKRWMSSEERKEWGERMEAGFGTGSSGAKAREDWETRKMALRLAVKRRSISEVAKGKMRWMTLREDELALYQELQTVEEDRLKIASRSRRRRRNGSPSGGAKRSRTSGSTSQGFERAYEDAGNSDGEKSGSDTMEGSEDENDDNDDGLSIATGRTSVSPAPDLLPSDEELYKGRSLQNGHSPSRTRIWYVPSFLPPFPGQEDGQPRAHEQPIATEASISGTTEGRTANGSLAPVDVDDGDVVHPASGPEASPIPDASSASYFAGPTPFAASSLFKAEEDGTQLPPLDTFPFLPDNGGSARTPSSSHSAFVDAYTSLSSSGETPTLLPQTVHRRQIALQLSQPSNYAPMDTLYGGISARPSAMPFTPNASHLITLPANGGAPRFTPTRPKGRPLELASSSGVSHPIFGYRKPAHSLGRLARNLLAGAPVVSVPRPETGSSTNANDLAATITSLNPEGLYTPPLSILHRSLHIMDPPPLRDEGYVERVFRGAALSGEEGTLTRGENWLKAGVDAVEVASGEKVKSGTLVYTWDWVGRECTKEGAD</sequence>
<dbReference type="CDD" id="cd00076">
    <property type="entry name" value="HFD_SF"/>
    <property type="match status" value="1"/>
</dbReference>
<keyword evidence="3" id="KW-1185">Reference proteome</keyword>
<organism evidence="2 3">
    <name type="scientific">Pseudomicrostroma glucosiphilum</name>
    <dbReference type="NCBI Taxonomy" id="1684307"/>
    <lineage>
        <taxon>Eukaryota</taxon>
        <taxon>Fungi</taxon>
        <taxon>Dikarya</taxon>
        <taxon>Basidiomycota</taxon>
        <taxon>Ustilaginomycotina</taxon>
        <taxon>Exobasidiomycetes</taxon>
        <taxon>Microstromatales</taxon>
        <taxon>Microstromatales incertae sedis</taxon>
        <taxon>Pseudomicrostroma</taxon>
    </lineage>
</organism>
<gene>
    <name evidence="2" type="ORF">BCV69DRAFT_282998</name>
</gene>
<dbReference type="AlphaFoldDB" id="A0A316U6E4"/>
<dbReference type="STRING" id="1684307.A0A316U6E4"/>
<dbReference type="Proteomes" id="UP000245942">
    <property type="component" value="Unassembled WGS sequence"/>
</dbReference>
<dbReference type="GeneID" id="37014287"/>
<dbReference type="Gene3D" id="1.10.20.10">
    <property type="entry name" value="Histone, subunit A"/>
    <property type="match status" value="1"/>
</dbReference>
<evidence type="ECO:0008006" key="4">
    <source>
        <dbReference type="Google" id="ProtNLM"/>
    </source>
</evidence>
<proteinExistence type="predicted"/>
<evidence type="ECO:0000256" key="1">
    <source>
        <dbReference type="SAM" id="MobiDB-lite"/>
    </source>
</evidence>
<name>A0A316U6E4_9BASI</name>
<protein>
    <recommendedName>
        <fullName evidence="4">Bromodomain associated domain-containing protein</fullName>
    </recommendedName>
</protein>
<evidence type="ECO:0000313" key="2">
    <source>
        <dbReference type="EMBL" id="PWN20780.1"/>
    </source>
</evidence>
<feature type="region of interest" description="Disordered" evidence="1">
    <location>
        <begin position="182"/>
        <end position="264"/>
    </location>
</feature>
<dbReference type="OrthoDB" id="3363896at2759"/>